<protein>
    <submittedName>
        <fullName evidence="2">Uncharacterized protein</fullName>
    </submittedName>
</protein>
<dbReference type="EMBL" id="LXQA010283903">
    <property type="protein sequence ID" value="MCI40777.1"/>
    <property type="molecule type" value="Genomic_DNA"/>
</dbReference>
<feature type="non-terminal residue" evidence="2">
    <location>
        <position position="86"/>
    </location>
</feature>
<name>A0A392RX89_9FABA</name>
<reference evidence="2 3" key="1">
    <citation type="journal article" date="2018" name="Front. Plant Sci.">
        <title>Red Clover (Trifolium pratense) and Zigzag Clover (T. medium) - A Picture of Genomic Similarities and Differences.</title>
        <authorList>
            <person name="Dluhosova J."/>
            <person name="Istvanek J."/>
            <person name="Nedelnik J."/>
            <person name="Repkova J."/>
        </authorList>
    </citation>
    <scope>NUCLEOTIDE SEQUENCE [LARGE SCALE GENOMIC DNA]</scope>
    <source>
        <strain evidence="3">cv. 10/8</strain>
        <tissue evidence="2">Leaf</tissue>
    </source>
</reference>
<dbReference type="AlphaFoldDB" id="A0A392RX89"/>
<organism evidence="2 3">
    <name type="scientific">Trifolium medium</name>
    <dbReference type="NCBI Taxonomy" id="97028"/>
    <lineage>
        <taxon>Eukaryota</taxon>
        <taxon>Viridiplantae</taxon>
        <taxon>Streptophyta</taxon>
        <taxon>Embryophyta</taxon>
        <taxon>Tracheophyta</taxon>
        <taxon>Spermatophyta</taxon>
        <taxon>Magnoliopsida</taxon>
        <taxon>eudicotyledons</taxon>
        <taxon>Gunneridae</taxon>
        <taxon>Pentapetalae</taxon>
        <taxon>rosids</taxon>
        <taxon>fabids</taxon>
        <taxon>Fabales</taxon>
        <taxon>Fabaceae</taxon>
        <taxon>Papilionoideae</taxon>
        <taxon>50 kb inversion clade</taxon>
        <taxon>NPAAA clade</taxon>
        <taxon>Hologalegina</taxon>
        <taxon>IRL clade</taxon>
        <taxon>Trifolieae</taxon>
        <taxon>Trifolium</taxon>
    </lineage>
</organism>
<feature type="compositionally biased region" description="Polar residues" evidence="1">
    <location>
        <begin position="43"/>
        <end position="65"/>
    </location>
</feature>
<keyword evidence="3" id="KW-1185">Reference proteome</keyword>
<proteinExistence type="predicted"/>
<dbReference type="Proteomes" id="UP000265520">
    <property type="component" value="Unassembled WGS sequence"/>
</dbReference>
<evidence type="ECO:0000313" key="2">
    <source>
        <dbReference type="EMBL" id="MCI40777.1"/>
    </source>
</evidence>
<evidence type="ECO:0000313" key="3">
    <source>
        <dbReference type="Proteomes" id="UP000265520"/>
    </source>
</evidence>
<sequence>MEGSSNSVVDCDKESVLVTPYQKQELLISELQSLNIDLHPSTDGDNSSVASMNESCESPLSSSWDSEPETDIPSLINCDGMLQGSL</sequence>
<evidence type="ECO:0000256" key="1">
    <source>
        <dbReference type="SAM" id="MobiDB-lite"/>
    </source>
</evidence>
<comment type="caution">
    <text evidence="2">The sequence shown here is derived from an EMBL/GenBank/DDBJ whole genome shotgun (WGS) entry which is preliminary data.</text>
</comment>
<feature type="region of interest" description="Disordered" evidence="1">
    <location>
        <begin position="38"/>
        <end position="86"/>
    </location>
</feature>
<accession>A0A392RX89</accession>